<accession>A0A0F9W1G2</accession>
<dbReference type="InterPro" id="IPR038071">
    <property type="entry name" value="UROD/MetE-like_sf"/>
</dbReference>
<dbReference type="GO" id="GO:0006779">
    <property type="term" value="P:porphyrin-containing compound biosynthetic process"/>
    <property type="evidence" value="ECO:0007669"/>
    <property type="project" value="InterPro"/>
</dbReference>
<reference evidence="3" key="1">
    <citation type="journal article" date="2015" name="Nature">
        <title>Complex archaea that bridge the gap between prokaryotes and eukaryotes.</title>
        <authorList>
            <person name="Spang A."/>
            <person name="Saw J.H."/>
            <person name="Jorgensen S.L."/>
            <person name="Zaremba-Niedzwiedzka K."/>
            <person name="Martijn J."/>
            <person name="Lind A.E."/>
            <person name="van Eijk R."/>
            <person name="Schleper C."/>
            <person name="Guy L."/>
            <person name="Ettema T.J."/>
        </authorList>
    </citation>
    <scope>NUCLEOTIDE SEQUENCE</scope>
</reference>
<organism evidence="3">
    <name type="scientific">marine sediment metagenome</name>
    <dbReference type="NCBI Taxonomy" id="412755"/>
    <lineage>
        <taxon>unclassified sequences</taxon>
        <taxon>metagenomes</taxon>
        <taxon>ecological metagenomes</taxon>
    </lineage>
</organism>
<dbReference type="GO" id="GO:0004853">
    <property type="term" value="F:uroporphyrinogen decarboxylase activity"/>
    <property type="evidence" value="ECO:0007669"/>
    <property type="project" value="InterPro"/>
</dbReference>
<dbReference type="AlphaFoldDB" id="A0A0F9W1G2"/>
<feature type="domain" description="Uroporphyrinogen decarboxylase (URO-D)" evidence="2">
    <location>
        <begin position="129"/>
        <end position="318"/>
    </location>
</feature>
<dbReference type="Pfam" id="PF01208">
    <property type="entry name" value="URO-D"/>
    <property type="match status" value="1"/>
</dbReference>
<dbReference type="InterPro" id="IPR000257">
    <property type="entry name" value="Uroporphyrinogen_deCOase"/>
</dbReference>
<dbReference type="EMBL" id="LAZR01000003">
    <property type="protein sequence ID" value="KKO11156.1"/>
    <property type="molecule type" value="Genomic_DNA"/>
</dbReference>
<name>A0A0F9W1G2_9ZZZZ</name>
<dbReference type="SUPFAM" id="SSF51726">
    <property type="entry name" value="UROD/MetE-like"/>
    <property type="match status" value="1"/>
</dbReference>
<comment type="caution">
    <text evidence="3">The sequence shown here is derived from an EMBL/GenBank/DDBJ whole genome shotgun (WGS) entry which is preliminary data.</text>
</comment>
<proteinExistence type="predicted"/>
<sequence>MHATNDTPLSDDGAAHSPEPDDIRVGVGILPSAWMKHRRDLFELVGRHPSIFGEQGDEPDYDNMAWGTYATGEHVDAWGCVWSNLHDGQEAIVTGHPLPRREDVRTLQPPTVDDGLPHGLMYLRLADLRGFEELMLDFAEEPPELQMLIDIVLGHNMRQLELVLVSCDGPGLITFGDDLGIQHGLPISPAKWRTYIKPCFAKLFGVCHEGGHSVFLHTDGCIIEIIGDLIECGVNVLNPQIRANGLDNLVRECKGKVEVCLDLDRQGFPFFTPAEIDAHVREAVEALGSPEGGLQLSAEVDDGVPLENIEAICCALEKYRGYFRDNARP</sequence>
<evidence type="ECO:0000256" key="1">
    <source>
        <dbReference type="SAM" id="MobiDB-lite"/>
    </source>
</evidence>
<feature type="region of interest" description="Disordered" evidence="1">
    <location>
        <begin position="1"/>
        <end position="23"/>
    </location>
</feature>
<evidence type="ECO:0000259" key="2">
    <source>
        <dbReference type="Pfam" id="PF01208"/>
    </source>
</evidence>
<evidence type="ECO:0000313" key="3">
    <source>
        <dbReference type="EMBL" id="KKO11156.1"/>
    </source>
</evidence>
<protein>
    <recommendedName>
        <fullName evidence="2">Uroporphyrinogen decarboxylase (URO-D) domain-containing protein</fullName>
    </recommendedName>
</protein>
<dbReference type="Gene3D" id="3.20.20.210">
    <property type="match status" value="1"/>
</dbReference>
<gene>
    <name evidence="3" type="ORF">LCGC14_0016320</name>
</gene>